<accession>A0A938BMF0</accession>
<organism evidence="4 5">
    <name type="scientific">Candidatus Tanganyikabacteria bacterium</name>
    <dbReference type="NCBI Taxonomy" id="2961651"/>
    <lineage>
        <taxon>Bacteria</taxon>
        <taxon>Bacillati</taxon>
        <taxon>Candidatus Sericytochromatia</taxon>
        <taxon>Candidatus Tanganyikabacteria</taxon>
    </lineage>
</organism>
<evidence type="ECO:0000313" key="4">
    <source>
        <dbReference type="EMBL" id="MBM3274218.1"/>
    </source>
</evidence>
<dbReference type="InterPro" id="IPR001638">
    <property type="entry name" value="Solute-binding_3/MltF_N"/>
</dbReference>
<sequence length="114" mass="12229">MIRIQRVELLALAILAFVSCLASGFQAMAAERSLKVGVAGSPPFVVTAANSSNSGFAVDLWKKLARERGYAFELVAFASVPLALESLQRREIDVAIGPISITAERHKVVAFTQP</sequence>
<dbReference type="Pfam" id="PF00497">
    <property type="entry name" value="SBP_bac_3"/>
    <property type="match status" value="1"/>
</dbReference>
<proteinExistence type="predicted"/>
<feature type="signal peptide" evidence="2">
    <location>
        <begin position="1"/>
        <end position="29"/>
    </location>
</feature>
<dbReference type="AlphaFoldDB" id="A0A938BMF0"/>
<evidence type="ECO:0000313" key="5">
    <source>
        <dbReference type="Proteomes" id="UP000703893"/>
    </source>
</evidence>
<dbReference type="PANTHER" id="PTHR35936:SF17">
    <property type="entry name" value="ARGININE-BINDING EXTRACELLULAR PROTEIN ARTP"/>
    <property type="match status" value="1"/>
</dbReference>
<evidence type="ECO:0000256" key="1">
    <source>
        <dbReference type="ARBA" id="ARBA00022729"/>
    </source>
</evidence>
<evidence type="ECO:0000256" key="2">
    <source>
        <dbReference type="SAM" id="SignalP"/>
    </source>
</evidence>
<protein>
    <submittedName>
        <fullName evidence="4">Transporter substrate-binding domain-containing protein</fullName>
    </submittedName>
</protein>
<dbReference type="PANTHER" id="PTHR35936">
    <property type="entry name" value="MEMBRANE-BOUND LYTIC MUREIN TRANSGLYCOSYLASE F"/>
    <property type="match status" value="1"/>
</dbReference>
<comment type="caution">
    <text evidence="4">The sequence shown here is derived from an EMBL/GenBank/DDBJ whole genome shotgun (WGS) entry which is preliminary data.</text>
</comment>
<dbReference type="Gene3D" id="3.40.190.10">
    <property type="entry name" value="Periplasmic binding protein-like II"/>
    <property type="match status" value="1"/>
</dbReference>
<dbReference type="SUPFAM" id="SSF53850">
    <property type="entry name" value="Periplasmic binding protein-like II"/>
    <property type="match status" value="1"/>
</dbReference>
<dbReference type="Proteomes" id="UP000703893">
    <property type="component" value="Unassembled WGS sequence"/>
</dbReference>
<evidence type="ECO:0000259" key="3">
    <source>
        <dbReference type="Pfam" id="PF00497"/>
    </source>
</evidence>
<gene>
    <name evidence="4" type="ORF">FJZ00_03635</name>
</gene>
<dbReference type="EMBL" id="VGJX01000155">
    <property type="protein sequence ID" value="MBM3274218.1"/>
    <property type="molecule type" value="Genomic_DNA"/>
</dbReference>
<feature type="chain" id="PRO_5038103275" evidence="2">
    <location>
        <begin position="30"/>
        <end position="114"/>
    </location>
</feature>
<reference evidence="4 5" key="1">
    <citation type="submission" date="2019-03" db="EMBL/GenBank/DDBJ databases">
        <title>Lake Tanganyika Metagenome-Assembled Genomes (MAGs).</title>
        <authorList>
            <person name="Tran P."/>
        </authorList>
    </citation>
    <scope>NUCLEOTIDE SEQUENCE [LARGE SCALE GENOMIC DNA]</scope>
    <source>
        <strain evidence="4">K_DeepCast_65m_m2_236</strain>
    </source>
</reference>
<feature type="domain" description="Solute-binding protein family 3/N-terminal" evidence="3">
    <location>
        <begin position="34"/>
        <end position="114"/>
    </location>
</feature>
<dbReference type="PROSITE" id="PS51257">
    <property type="entry name" value="PROKAR_LIPOPROTEIN"/>
    <property type="match status" value="1"/>
</dbReference>
<name>A0A938BMF0_9BACT</name>
<keyword evidence="1 2" id="KW-0732">Signal</keyword>